<dbReference type="AlphaFoldDB" id="A0A0C5VEE5"/>
<dbReference type="GO" id="GO:0032259">
    <property type="term" value="P:methylation"/>
    <property type="evidence" value="ECO:0007669"/>
    <property type="project" value="UniProtKB-KW"/>
</dbReference>
<protein>
    <submittedName>
        <fullName evidence="1">Methylase involved in ubiquinone/menaquinone biosynthesis</fullName>
    </submittedName>
</protein>
<organism evidence="1 2">
    <name type="scientific">Gynuella sunshinyii YC6258</name>
    <dbReference type="NCBI Taxonomy" id="1445510"/>
    <lineage>
        <taxon>Bacteria</taxon>
        <taxon>Pseudomonadati</taxon>
        <taxon>Pseudomonadota</taxon>
        <taxon>Gammaproteobacteria</taxon>
        <taxon>Oceanospirillales</taxon>
        <taxon>Saccharospirillaceae</taxon>
        <taxon>Gynuella</taxon>
    </lineage>
</organism>
<keyword evidence="2" id="KW-1185">Reference proteome</keyword>
<dbReference type="PATRIC" id="fig|1445510.3.peg.852"/>
<gene>
    <name evidence="1" type="ORF">YC6258_00867</name>
</gene>
<dbReference type="InterPro" id="IPR010743">
    <property type="entry name" value="Methionine_synth_MetW"/>
</dbReference>
<dbReference type="RefSeq" id="WP_044615863.1">
    <property type="nucleotide sequence ID" value="NZ_CP007142.1"/>
</dbReference>
<dbReference type="KEGG" id="gsn:YC6258_00867"/>
<evidence type="ECO:0000313" key="2">
    <source>
        <dbReference type="Proteomes" id="UP000032266"/>
    </source>
</evidence>
<keyword evidence="1" id="KW-0830">Ubiquinone</keyword>
<keyword evidence="1" id="KW-0808">Transferase</keyword>
<evidence type="ECO:0000313" key="1">
    <source>
        <dbReference type="EMBL" id="AJQ92917.1"/>
    </source>
</evidence>
<dbReference type="EMBL" id="CP007142">
    <property type="protein sequence ID" value="AJQ92917.1"/>
    <property type="molecule type" value="Genomic_DNA"/>
</dbReference>
<dbReference type="GO" id="GO:0008168">
    <property type="term" value="F:methyltransferase activity"/>
    <property type="evidence" value="ECO:0007669"/>
    <property type="project" value="UniProtKB-KW"/>
</dbReference>
<reference evidence="1 2" key="1">
    <citation type="submission" date="2014-01" db="EMBL/GenBank/DDBJ databases">
        <title>Full genme sequencing of cellulolytic bacterium Gynuella sunshinyii YC6258T gen. nov., sp. nov.</title>
        <authorList>
            <person name="Khan H."/>
            <person name="Chung E.J."/>
            <person name="Chung Y.R."/>
        </authorList>
    </citation>
    <scope>NUCLEOTIDE SEQUENCE [LARGE SCALE GENOMIC DNA]</scope>
    <source>
        <strain evidence="1 2">YC6258</strain>
    </source>
</reference>
<sequence length="197" mass="22752">MRPDFEIIQQWIPANSEVLDLGCGDGELLAYLHREKQVRGLGLEIEHPQIIECVRKGVPVVKQDLNKGLHNFSSQSFDCVVMTQSFQQMDKPDEVLDELLRVGREAIITFPNFAHWSARGYLGLKGRMPMSKALPVMWYNTPNIHLCTFKDFEELCRQRSVKILDRLVVDSLHQSRWFINLMPNLLGEIAIYRLTSL</sequence>
<dbReference type="NCBIfam" id="TIGR02081">
    <property type="entry name" value="metW"/>
    <property type="match status" value="1"/>
</dbReference>
<dbReference type="OrthoDB" id="9792690at2"/>
<dbReference type="SUPFAM" id="SSF53335">
    <property type="entry name" value="S-adenosyl-L-methionine-dependent methyltransferases"/>
    <property type="match status" value="1"/>
</dbReference>
<accession>A0A0C5VEE5</accession>
<name>A0A0C5VEE5_9GAMM</name>
<dbReference type="InterPro" id="IPR029063">
    <property type="entry name" value="SAM-dependent_MTases_sf"/>
</dbReference>
<dbReference type="Gene3D" id="3.40.50.150">
    <property type="entry name" value="Vaccinia Virus protein VP39"/>
    <property type="match status" value="1"/>
</dbReference>
<dbReference type="Proteomes" id="UP000032266">
    <property type="component" value="Chromosome"/>
</dbReference>
<dbReference type="CDD" id="cd02440">
    <property type="entry name" value="AdoMet_MTases"/>
    <property type="match status" value="1"/>
</dbReference>
<dbReference type="HOGENOM" id="CLU_091323_0_0_6"/>
<keyword evidence="1" id="KW-0489">Methyltransferase</keyword>
<dbReference type="STRING" id="1445510.YC6258_00867"/>
<proteinExistence type="predicted"/>
<dbReference type="Pfam" id="PF07021">
    <property type="entry name" value="MetW"/>
    <property type="match status" value="1"/>
</dbReference>